<evidence type="ECO:0000313" key="1">
    <source>
        <dbReference type="EMBL" id="GAA1603651.1"/>
    </source>
</evidence>
<proteinExistence type="predicted"/>
<evidence type="ECO:0000313" key="2">
    <source>
        <dbReference type="Proteomes" id="UP001500393"/>
    </source>
</evidence>
<dbReference type="Proteomes" id="UP001500393">
    <property type="component" value="Unassembled WGS sequence"/>
</dbReference>
<accession>A0ABN2EHS2</accession>
<dbReference type="EMBL" id="BAAAOS010000053">
    <property type="protein sequence ID" value="GAA1603651.1"/>
    <property type="molecule type" value="Genomic_DNA"/>
</dbReference>
<keyword evidence="2" id="KW-1185">Reference proteome</keyword>
<protein>
    <submittedName>
        <fullName evidence="1">Uncharacterized protein</fullName>
    </submittedName>
</protein>
<comment type="caution">
    <text evidence="1">The sequence shown here is derived from an EMBL/GenBank/DDBJ whole genome shotgun (WGS) entry which is preliminary data.</text>
</comment>
<name>A0ABN2EHS2_9ACTN</name>
<reference evidence="1 2" key="1">
    <citation type="journal article" date="2019" name="Int. J. Syst. Evol. Microbiol.">
        <title>The Global Catalogue of Microorganisms (GCM) 10K type strain sequencing project: providing services to taxonomists for standard genome sequencing and annotation.</title>
        <authorList>
            <consortium name="The Broad Institute Genomics Platform"/>
            <consortium name="The Broad Institute Genome Sequencing Center for Infectious Disease"/>
            <person name="Wu L."/>
            <person name="Ma J."/>
        </authorList>
    </citation>
    <scope>NUCLEOTIDE SEQUENCE [LARGE SCALE GENOMIC DNA]</scope>
    <source>
        <strain evidence="1 2">JCM 14969</strain>
    </source>
</reference>
<sequence>MAYRYGTQVTDRVIVDENGVWLTDSGRTFGYPWSDVTEASISVMLLPPDDERLITVEVDHVSGDFLSITDRLEGFKEAVEALVARSGGEPPNLAGLSPEDTVSIALVGEPPSA</sequence>
<gene>
    <name evidence="1" type="ORF">GCM10009789_67080</name>
</gene>
<organism evidence="1 2">
    <name type="scientific">Kribbella sancticallisti</name>
    <dbReference type="NCBI Taxonomy" id="460087"/>
    <lineage>
        <taxon>Bacteria</taxon>
        <taxon>Bacillati</taxon>
        <taxon>Actinomycetota</taxon>
        <taxon>Actinomycetes</taxon>
        <taxon>Propionibacteriales</taxon>
        <taxon>Kribbellaceae</taxon>
        <taxon>Kribbella</taxon>
    </lineage>
</organism>